<protein>
    <submittedName>
        <fullName evidence="1">Uncharacterized protein</fullName>
    </submittedName>
</protein>
<reference evidence="1" key="1">
    <citation type="submission" date="2014-12" db="EMBL/GenBank/DDBJ databases">
        <title>Insight into the proteome of Arion vulgaris.</title>
        <authorList>
            <person name="Aradska J."/>
            <person name="Bulat T."/>
            <person name="Smidak R."/>
            <person name="Sarate P."/>
            <person name="Gangsoo J."/>
            <person name="Sialana F."/>
            <person name="Bilban M."/>
            <person name="Lubec G."/>
        </authorList>
    </citation>
    <scope>NUCLEOTIDE SEQUENCE</scope>
    <source>
        <tissue evidence="1">Skin</tissue>
    </source>
</reference>
<dbReference type="EMBL" id="HACG01013590">
    <property type="protein sequence ID" value="CEK60455.1"/>
    <property type="molecule type" value="Transcribed_RNA"/>
</dbReference>
<gene>
    <name evidence="1" type="primary">ORF39429</name>
</gene>
<organism evidence="1">
    <name type="scientific">Arion vulgaris</name>
    <dbReference type="NCBI Taxonomy" id="1028688"/>
    <lineage>
        <taxon>Eukaryota</taxon>
        <taxon>Metazoa</taxon>
        <taxon>Spiralia</taxon>
        <taxon>Lophotrochozoa</taxon>
        <taxon>Mollusca</taxon>
        <taxon>Gastropoda</taxon>
        <taxon>Heterobranchia</taxon>
        <taxon>Euthyneura</taxon>
        <taxon>Panpulmonata</taxon>
        <taxon>Eupulmonata</taxon>
        <taxon>Stylommatophora</taxon>
        <taxon>Helicina</taxon>
        <taxon>Arionoidea</taxon>
        <taxon>Arionidae</taxon>
        <taxon>Arion</taxon>
    </lineage>
</organism>
<evidence type="ECO:0000313" key="1">
    <source>
        <dbReference type="EMBL" id="CEK60455.1"/>
    </source>
</evidence>
<accession>A0A0B6YYD6</accession>
<sequence>MPIVRPLDRSSIVTGHLQHRTAGLKKACQLIPTVRPLDSSSIGTDPFSITLRPPRKLISYQQ</sequence>
<proteinExistence type="predicted"/>
<name>A0A0B6YYD6_9EUPU</name>
<dbReference type="AlphaFoldDB" id="A0A0B6YYD6"/>